<evidence type="ECO:0000313" key="5">
    <source>
        <dbReference type="EMBL" id="NMW66067.1"/>
    </source>
</evidence>
<dbReference type="Gene3D" id="2.40.50.140">
    <property type="entry name" value="Nucleic acid-binding proteins"/>
    <property type="match status" value="1"/>
</dbReference>
<proteinExistence type="predicted"/>
<dbReference type="EMBL" id="JABCUV010000009">
    <property type="protein sequence ID" value="NMW93628.1"/>
    <property type="molecule type" value="Genomic_DNA"/>
</dbReference>
<feature type="compositionally biased region" description="Polar residues" evidence="4">
    <location>
        <begin position="140"/>
        <end position="150"/>
    </location>
</feature>
<comment type="caution">
    <text evidence="5">The sequence shown here is derived from an EMBL/GenBank/DDBJ whole genome shotgun (WGS) entry which is preliminary data.</text>
</comment>
<reference evidence="8 9" key="1">
    <citation type="submission" date="2018-06" db="EMBL/GenBank/DDBJ databases">
        <authorList>
            <consortium name="Pathogen Informatics"/>
            <person name="Doyle S."/>
        </authorList>
    </citation>
    <scope>NUCLEOTIDE SEQUENCE [LARGE SCALE GENOMIC DNA]</scope>
    <source>
        <strain evidence="8 9">NCTC11819</strain>
    </source>
</reference>
<dbReference type="Proteomes" id="UP000582487">
    <property type="component" value="Unassembled WGS sequence"/>
</dbReference>
<dbReference type="Proteomes" id="UP000578252">
    <property type="component" value="Unassembled WGS sequence"/>
</dbReference>
<dbReference type="GO" id="GO:0003697">
    <property type="term" value="F:single-stranded DNA binding"/>
    <property type="evidence" value="ECO:0007669"/>
    <property type="project" value="InterPro"/>
</dbReference>
<evidence type="ECO:0000256" key="4">
    <source>
        <dbReference type="SAM" id="MobiDB-lite"/>
    </source>
</evidence>
<dbReference type="EMBL" id="JABCUS010000025">
    <property type="protein sequence ID" value="NMX04189.1"/>
    <property type="molecule type" value="Genomic_DNA"/>
</dbReference>
<dbReference type="EMBL" id="JABCUR010000016">
    <property type="protein sequence ID" value="NMW66067.1"/>
    <property type="molecule type" value="Genomic_DNA"/>
</dbReference>
<gene>
    <name evidence="8" type="primary">ssb2</name>
    <name evidence="6" type="ORF">HHJ74_07985</name>
    <name evidence="7" type="ORF">HHJ77_09760</name>
    <name evidence="5" type="ORF">HHJ78_11300</name>
    <name evidence="8" type="ORF">NCTC11819_00328</name>
</gene>
<dbReference type="PANTHER" id="PTHR10302:SF0">
    <property type="entry name" value="SINGLE-STRANDED DNA-BINDING PROTEIN, MITOCHONDRIAL"/>
    <property type="match status" value="1"/>
</dbReference>
<evidence type="ECO:0000256" key="3">
    <source>
        <dbReference type="RuleBase" id="RU000524"/>
    </source>
</evidence>
<keyword evidence="1 2" id="KW-0238">DNA-binding</keyword>
<sequence>MSSMNLTVSGRLGNNPIIRQGASGTQWVRFSLATSSSYRDQEGKWKDSETTWFNCKAWGNFAVNIAQSLRKGDPVVAQGRLVVGSYEHTDQSTGVVSERADIALHLTHIGIDLVHTSTVNVRHAGANKVTEKSGFDVEPEQTTNLDSSEATEVPDELVDEINEVEESSLVQAGTSEAPF</sequence>
<evidence type="ECO:0000313" key="6">
    <source>
        <dbReference type="EMBL" id="NMW93628.1"/>
    </source>
</evidence>
<dbReference type="GO" id="GO:0009295">
    <property type="term" value="C:nucleoid"/>
    <property type="evidence" value="ECO:0007669"/>
    <property type="project" value="TreeGrafter"/>
</dbReference>
<dbReference type="Pfam" id="PF00436">
    <property type="entry name" value="SSB"/>
    <property type="match status" value="1"/>
</dbReference>
<organism evidence="5 11">
    <name type="scientific">Mobiluncus mulieris</name>
    <dbReference type="NCBI Taxonomy" id="2052"/>
    <lineage>
        <taxon>Bacteria</taxon>
        <taxon>Bacillati</taxon>
        <taxon>Actinomycetota</taxon>
        <taxon>Actinomycetes</taxon>
        <taxon>Actinomycetales</taxon>
        <taxon>Actinomycetaceae</taxon>
        <taxon>Mobiluncus</taxon>
    </lineage>
</organism>
<dbReference type="RefSeq" id="WP_004012938.1">
    <property type="nucleotide sequence ID" value="NZ_CAMPNB010000006.1"/>
</dbReference>
<evidence type="ECO:0000313" key="11">
    <source>
        <dbReference type="Proteomes" id="UP000578252"/>
    </source>
</evidence>
<name>A0A2J9KPS2_9ACTO</name>
<dbReference type="SUPFAM" id="SSF50249">
    <property type="entry name" value="Nucleic acid-binding proteins"/>
    <property type="match status" value="1"/>
</dbReference>
<dbReference type="InterPro" id="IPR012340">
    <property type="entry name" value="NA-bd_OB-fold"/>
</dbReference>
<evidence type="ECO:0000313" key="10">
    <source>
        <dbReference type="Proteomes" id="UP000575397"/>
    </source>
</evidence>
<dbReference type="GeneID" id="61167414"/>
<dbReference type="NCBIfam" id="TIGR00621">
    <property type="entry name" value="ssb"/>
    <property type="match status" value="1"/>
</dbReference>
<evidence type="ECO:0000313" key="7">
    <source>
        <dbReference type="EMBL" id="NMX04189.1"/>
    </source>
</evidence>
<dbReference type="Proteomes" id="UP000255284">
    <property type="component" value="Unassembled WGS sequence"/>
</dbReference>
<dbReference type="AlphaFoldDB" id="A0A2J9KPS2"/>
<evidence type="ECO:0000256" key="1">
    <source>
        <dbReference type="ARBA" id="ARBA00023125"/>
    </source>
</evidence>
<reference evidence="10 11" key="2">
    <citation type="submission" date="2020-04" db="EMBL/GenBank/DDBJ databases">
        <title>Antimicrobial susceptibility and clonality of vaginal-derived multi-drug resistant Mobiluncus isolates in China.</title>
        <authorList>
            <person name="Zhang X."/>
        </authorList>
    </citation>
    <scope>NUCLEOTIDE SEQUENCE [LARGE SCALE GENOMIC DNA]</scope>
    <source>
        <strain evidence="7 10">12</strain>
        <strain evidence="5 11">13</strain>
        <strain evidence="6 12">7</strain>
    </source>
</reference>
<dbReference type="OrthoDB" id="4427276at2"/>
<evidence type="ECO:0000313" key="9">
    <source>
        <dbReference type="Proteomes" id="UP000255284"/>
    </source>
</evidence>
<dbReference type="Proteomes" id="UP000575397">
    <property type="component" value="Unassembled WGS sequence"/>
</dbReference>
<accession>A0A2J9KPS2</accession>
<dbReference type="PROSITE" id="PS50935">
    <property type="entry name" value="SSB"/>
    <property type="match status" value="1"/>
</dbReference>
<evidence type="ECO:0000256" key="2">
    <source>
        <dbReference type="PROSITE-ProRule" id="PRU00252"/>
    </source>
</evidence>
<dbReference type="PANTHER" id="PTHR10302">
    <property type="entry name" value="SINGLE-STRANDED DNA-BINDING PROTEIN"/>
    <property type="match status" value="1"/>
</dbReference>
<evidence type="ECO:0000313" key="8">
    <source>
        <dbReference type="EMBL" id="STO15786.1"/>
    </source>
</evidence>
<dbReference type="InterPro" id="IPR000424">
    <property type="entry name" value="Primosome_PriB/ssb"/>
</dbReference>
<protein>
    <recommendedName>
        <fullName evidence="3">Single-stranded DNA-binding protein</fullName>
    </recommendedName>
</protein>
<feature type="region of interest" description="Disordered" evidence="4">
    <location>
        <begin position="133"/>
        <end position="153"/>
    </location>
</feature>
<evidence type="ECO:0000313" key="12">
    <source>
        <dbReference type="Proteomes" id="UP000582487"/>
    </source>
</evidence>
<dbReference type="GO" id="GO:0006260">
    <property type="term" value="P:DNA replication"/>
    <property type="evidence" value="ECO:0007669"/>
    <property type="project" value="InterPro"/>
</dbReference>
<dbReference type="CDD" id="cd04496">
    <property type="entry name" value="SSB_OBF"/>
    <property type="match status" value="1"/>
</dbReference>
<dbReference type="InterPro" id="IPR011344">
    <property type="entry name" value="ssDNA-bd"/>
</dbReference>
<dbReference type="EMBL" id="UGGQ01000006">
    <property type="protein sequence ID" value="STO15786.1"/>
    <property type="molecule type" value="Genomic_DNA"/>
</dbReference>